<dbReference type="Pfam" id="PF07679">
    <property type="entry name" value="I-set"/>
    <property type="match status" value="1"/>
</dbReference>
<dbReference type="GO" id="GO:0043005">
    <property type="term" value="C:neuron projection"/>
    <property type="evidence" value="ECO:0007669"/>
    <property type="project" value="TreeGrafter"/>
</dbReference>
<feature type="chain" id="PRO_5019471050" evidence="4">
    <location>
        <begin position="20"/>
        <end position="162"/>
    </location>
</feature>
<evidence type="ECO:0000256" key="3">
    <source>
        <dbReference type="ARBA" id="ARBA00023319"/>
    </source>
</evidence>
<accession>A0A443RTH7</accession>
<dbReference type="AlphaFoldDB" id="A0A443RTH7"/>
<dbReference type="InterPro" id="IPR013098">
    <property type="entry name" value="Ig_I-set"/>
</dbReference>
<name>A0A443RTH7_9ACAR</name>
<gene>
    <name evidence="6" type="ORF">B4U80_06488</name>
</gene>
<feature type="non-terminal residue" evidence="6">
    <location>
        <position position="162"/>
    </location>
</feature>
<feature type="domain" description="Ig-like" evidence="5">
    <location>
        <begin position="121"/>
        <end position="162"/>
    </location>
</feature>
<dbReference type="PANTHER" id="PTHR12231:SF253">
    <property type="entry name" value="DPR-INTERACTING PROTEIN ETA, ISOFORM B-RELATED"/>
    <property type="match status" value="1"/>
</dbReference>
<dbReference type="InterPro" id="IPR051170">
    <property type="entry name" value="Neural/epithelial_adhesion"/>
</dbReference>
<evidence type="ECO:0000259" key="5">
    <source>
        <dbReference type="PROSITE" id="PS50835"/>
    </source>
</evidence>
<dbReference type="SUPFAM" id="SSF48726">
    <property type="entry name" value="Immunoglobulin"/>
    <property type="match status" value="2"/>
</dbReference>
<keyword evidence="1" id="KW-0677">Repeat</keyword>
<dbReference type="Gene3D" id="2.60.40.10">
    <property type="entry name" value="Immunoglobulins"/>
    <property type="match status" value="2"/>
</dbReference>
<sequence length="162" mass="18522">MFKLLFLCVFLIETRYTFCKIIKKPIISPVVIERIFDENSHSSILCAIETGSEPFTFKWFKNGNLISDYQTKKFKISNAALTSHLHFQNIEIENEGNYTCVVHNEFGSDSIYILVSVKVAPKWIIEPKSVTIFKGANLLINCDAVASPKASIFWRKLNPNLK</sequence>
<keyword evidence="2" id="KW-1015">Disulfide bond</keyword>
<dbReference type="EMBL" id="NCKV01037055">
    <property type="protein sequence ID" value="RWS18612.1"/>
    <property type="molecule type" value="Genomic_DNA"/>
</dbReference>
<reference evidence="6 7" key="1">
    <citation type="journal article" date="2018" name="Gigascience">
        <title>Genomes of trombidid mites reveal novel predicted allergens and laterally-transferred genes associated with secondary metabolism.</title>
        <authorList>
            <person name="Dong X."/>
            <person name="Chaisiri K."/>
            <person name="Xia D."/>
            <person name="Armstrong S.D."/>
            <person name="Fang Y."/>
            <person name="Donnelly M.J."/>
            <person name="Kadowaki T."/>
            <person name="McGarry J.W."/>
            <person name="Darby A.C."/>
            <person name="Makepeace B.L."/>
        </authorList>
    </citation>
    <scope>NUCLEOTIDE SEQUENCE [LARGE SCALE GENOMIC DNA]</scope>
    <source>
        <strain evidence="6">UoL-UT</strain>
    </source>
</reference>
<dbReference type="Proteomes" id="UP000288716">
    <property type="component" value="Unassembled WGS sequence"/>
</dbReference>
<keyword evidence="3" id="KW-0393">Immunoglobulin domain</keyword>
<keyword evidence="7" id="KW-1185">Reference proteome</keyword>
<protein>
    <submittedName>
        <fullName evidence="6">Down syndrome cell adhesion molecule-like protein Dscam2</fullName>
    </submittedName>
</protein>
<organism evidence="6 7">
    <name type="scientific">Leptotrombidium deliense</name>
    <dbReference type="NCBI Taxonomy" id="299467"/>
    <lineage>
        <taxon>Eukaryota</taxon>
        <taxon>Metazoa</taxon>
        <taxon>Ecdysozoa</taxon>
        <taxon>Arthropoda</taxon>
        <taxon>Chelicerata</taxon>
        <taxon>Arachnida</taxon>
        <taxon>Acari</taxon>
        <taxon>Acariformes</taxon>
        <taxon>Trombidiformes</taxon>
        <taxon>Prostigmata</taxon>
        <taxon>Anystina</taxon>
        <taxon>Parasitengona</taxon>
        <taxon>Trombiculoidea</taxon>
        <taxon>Trombiculidae</taxon>
        <taxon>Leptotrombidium</taxon>
    </lineage>
</organism>
<evidence type="ECO:0000256" key="2">
    <source>
        <dbReference type="ARBA" id="ARBA00023157"/>
    </source>
</evidence>
<evidence type="ECO:0000256" key="1">
    <source>
        <dbReference type="ARBA" id="ARBA00022737"/>
    </source>
</evidence>
<comment type="caution">
    <text evidence="6">The sequence shown here is derived from an EMBL/GenBank/DDBJ whole genome shotgun (WGS) entry which is preliminary data.</text>
</comment>
<dbReference type="InterPro" id="IPR007110">
    <property type="entry name" value="Ig-like_dom"/>
</dbReference>
<keyword evidence="4" id="KW-0732">Signal</keyword>
<proteinExistence type="predicted"/>
<feature type="signal peptide" evidence="4">
    <location>
        <begin position="1"/>
        <end position="19"/>
    </location>
</feature>
<dbReference type="STRING" id="299467.A0A443RTH7"/>
<evidence type="ECO:0000256" key="4">
    <source>
        <dbReference type="SAM" id="SignalP"/>
    </source>
</evidence>
<dbReference type="PROSITE" id="PS50835">
    <property type="entry name" value="IG_LIKE"/>
    <property type="match status" value="2"/>
</dbReference>
<dbReference type="FunFam" id="2.60.40.10:FF:000333">
    <property type="entry name" value="Down syndrome cell adhesion molecule"/>
    <property type="match status" value="1"/>
</dbReference>
<evidence type="ECO:0000313" key="6">
    <source>
        <dbReference type="EMBL" id="RWS18612.1"/>
    </source>
</evidence>
<dbReference type="OrthoDB" id="6510948at2759"/>
<dbReference type="InterPro" id="IPR036179">
    <property type="entry name" value="Ig-like_dom_sf"/>
</dbReference>
<dbReference type="InterPro" id="IPR013783">
    <property type="entry name" value="Ig-like_fold"/>
</dbReference>
<evidence type="ECO:0000313" key="7">
    <source>
        <dbReference type="Proteomes" id="UP000288716"/>
    </source>
</evidence>
<feature type="domain" description="Ig-like" evidence="5">
    <location>
        <begin position="25"/>
        <end position="116"/>
    </location>
</feature>
<dbReference type="VEuPathDB" id="VectorBase:LDEU013428"/>
<dbReference type="PANTHER" id="PTHR12231">
    <property type="entry name" value="CTX-RELATED TYPE I TRANSMEMBRANE PROTEIN"/>
    <property type="match status" value="1"/>
</dbReference>